<dbReference type="Proteomes" id="UP001630127">
    <property type="component" value="Unassembled WGS sequence"/>
</dbReference>
<accession>A0ABD2ZW95</accession>
<sequence length="466" mass="51205">ALGGRFRILHPELVTQDRKVGGTWPNNALKDLDTTGNDKSRMKSADPQRNNSKQVKSWQPKQPNPSNIVHGSAVEPTAAIQVDLDKFSGVSMLVPSNDASLMSSIPNLVHSALDGEVAINPSSCGAGFSFSDVGHVPLVLVEYSRGMYQPWLIVDDFNFVSAFVEYLGMNAQNEANFAADILVHSGSLSKTSQIFSPSSYPATLKGILWLDKGYCAHCSKLRHVEVECRVLHPELDKTGGEKSSGGMDSDLAINLVPDAGKQSENFSASEATQVRLMINELTNESADMGSDQPMHDAQSNPLTTTCKVAQETRFELINAPKFCQVNLGKTNRPNWENIKPLTNFETMDRIDNIQSLCLQESVVDNQHAKFYSLKQLNLVQSLNDNDSLTDLDVVLRPAQPRHEITVDLLSFLDNLQHFNTTIENAISSNAIAVKNRAKKQYTVTHSMVTRQALRASLVNGPSILND</sequence>
<gene>
    <name evidence="2" type="ORF">ACH5RR_015591</name>
</gene>
<name>A0ABD2ZW95_9GENT</name>
<organism evidence="2 3">
    <name type="scientific">Cinchona calisaya</name>
    <dbReference type="NCBI Taxonomy" id="153742"/>
    <lineage>
        <taxon>Eukaryota</taxon>
        <taxon>Viridiplantae</taxon>
        <taxon>Streptophyta</taxon>
        <taxon>Embryophyta</taxon>
        <taxon>Tracheophyta</taxon>
        <taxon>Spermatophyta</taxon>
        <taxon>Magnoliopsida</taxon>
        <taxon>eudicotyledons</taxon>
        <taxon>Gunneridae</taxon>
        <taxon>Pentapetalae</taxon>
        <taxon>asterids</taxon>
        <taxon>lamiids</taxon>
        <taxon>Gentianales</taxon>
        <taxon>Rubiaceae</taxon>
        <taxon>Cinchonoideae</taxon>
        <taxon>Cinchoneae</taxon>
        <taxon>Cinchona</taxon>
    </lineage>
</organism>
<feature type="compositionally biased region" description="Basic and acidic residues" evidence="1">
    <location>
        <begin position="30"/>
        <end position="46"/>
    </location>
</feature>
<evidence type="ECO:0000313" key="3">
    <source>
        <dbReference type="Proteomes" id="UP001630127"/>
    </source>
</evidence>
<reference evidence="2 3" key="1">
    <citation type="submission" date="2024-11" db="EMBL/GenBank/DDBJ databases">
        <title>A near-complete genome assembly of Cinchona calisaya.</title>
        <authorList>
            <person name="Lian D.C."/>
            <person name="Zhao X.W."/>
            <person name="Wei L."/>
        </authorList>
    </citation>
    <scope>NUCLEOTIDE SEQUENCE [LARGE SCALE GENOMIC DNA]</scope>
    <source>
        <tissue evidence="2">Nenye</tissue>
    </source>
</reference>
<feature type="compositionally biased region" description="Polar residues" evidence="1">
    <location>
        <begin position="47"/>
        <end position="69"/>
    </location>
</feature>
<comment type="caution">
    <text evidence="2">The sequence shown here is derived from an EMBL/GenBank/DDBJ whole genome shotgun (WGS) entry which is preliminary data.</text>
</comment>
<keyword evidence="3" id="KW-1185">Reference proteome</keyword>
<feature type="region of interest" description="Disordered" evidence="1">
    <location>
        <begin position="18"/>
        <end position="70"/>
    </location>
</feature>
<dbReference type="AlphaFoldDB" id="A0ABD2ZW95"/>
<proteinExistence type="predicted"/>
<protein>
    <submittedName>
        <fullName evidence="2">Uncharacterized protein</fullName>
    </submittedName>
</protein>
<dbReference type="EMBL" id="JBJUIK010000007">
    <property type="protein sequence ID" value="KAL3522757.1"/>
    <property type="molecule type" value="Genomic_DNA"/>
</dbReference>
<feature type="non-terminal residue" evidence="2">
    <location>
        <position position="1"/>
    </location>
</feature>
<evidence type="ECO:0000256" key="1">
    <source>
        <dbReference type="SAM" id="MobiDB-lite"/>
    </source>
</evidence>
<evidence type="ECO:0000313" key="2">
    <source>
        <dbReference type="EMBL" id="KAL3522757.1"/>
    </source>
</evidence>